<comment type="caution">
    <text evidence="1">The sequence shown here is derived from an EMBL/GenBank/DDBJ whole genome shotgun (WGS) entry which is preliminary data.</text>
</comment>
<gene>
    <name evidence="1" type="ORF">A2777_00305</name>
</gene>
<protein>
    <recommendedName>
        <fullName evidence="3">Beta-xylosidase C-terminal Concanavalin A-like domain-containing protein</fullName>
    </recommendedName>
</protein>
<evidence type="ECO:0000313" key="2">
    <source>
        <dbReference type="Proteomes" id="UP000177354"/>
    </source>
</evidence>
<sequence length="71" mass="8136">MEFPDHTQKEDTPLWLKVEAKGSGFKYFLSTDGKSYSELASVKNSQYKEGGLGISVYDQEATLFDEFRFSR</sequence>
<evidence type="ECO:0000313" key="1">
    <source>
        <dbReference type="EMBL" id="OGG05806.1"/>
    </source>
</evidence>
<reference evidence="1 2" key="1">
    <citation type="journal article" date="2016" name="Nat. Commun.">
        <title>Thousands of microbial genomes shed light on interconnected biogeochemical processes in an aquifer system.</title>
        <authorList>
            <person name="Anantharaman K."/>
            <person name="Brown C.T."/>
            <person name="Hug L.A."/>
            <person name="Sharon I."/>
            <person name="Castelle C.J."/>
            <person name="Probst A.J."/>
            <person name="Thomas B.C."/>
            <person name="Singh A."/>
            <person name="Wilkins M.J."/>
            <person name="Karaoz U."/>
            <person name="Brodie E.L."/>
            <person name="Williams K.H."/>
            <person name="Hubbard S.S."/>
            <person name="Banfield J.F."/>
        </authorList>
    </citation>
    <scope>NUCLEOTIDE SEQUENCE [LARGE SCALE GENOMIC DNA]</scope>
</reference>
<dbReference type="AlphaFoldDB" id="A0A1F5Z086"/>
<organism evidence="1 2">
    <name type="scientific">Candidatus Gottesmanbacteria bacterium RIFCSPHIGHO2_01_FULL_40_15</name>
    <dbReference type="NCBI Taxonomy" id="1798376"/>
    <lineage>
        <taxon>Bacteria</taxon>
        <taxon>Candidatus Gottesmaniibacteriota</taxon>
    </lineage>
</organism>
<name>A0A1F5Z086_9BACT</name>
<evidence type="ECO:0008006" key="3">
    <source>
        <dbReference type="Google" id="ProtNLM"/>
    </source>
</evidence>
<dbReference type="EMBL" id="MFJF01000024">
    <property type="protein sequence ID" value="OGG05806.1"/>
    <property type="molecule type" value="Genomic_DNA"/>
</dbReference>
<dbReference type="Proteomes" id="UP000177354">
    <property type="component" value="Unassembled WGS sequence"/>
</dbReference>
<proteinExistence type="predicted"/>
<accession>A0A1F5Z086</accession>